<evidence type="ECO:0000313" key="2">
    <source>
        <dbReference type="EMBL" id="MBC9208130.1"/>
    </source>
</evidence>
<dbReference type="CDD" id="cd06259">
    <property type="entry name" value="YdcF-like"/>
    <property type="match status" value="1"/>
</dbReference>
<dbReference type="Pfam" id="PF02698">
    <property type="entry name" value="DUF218"/>
    <property type="match status" value="1"/>
</dbReference>
<gene>
    <name evidence="2" type="ORF">IBL26_14900</name>
</gene>
<evidence type="ECO:0000259" key="1">
    <source>
        <dbReference type="Pfam" id="PF02698"/>
    </source>
</evidence>
<reference evidence="2 3" key="1">
    <citation type="journal article" date="2013" name="Int. J. Syst. Evol. Microbiol.">
        <title>Roseomonas aerophila sp. nov., isolated from air.</title>
        <authorList>
            <person name="Kim S.J."/>
            <person name="Weon H.Y."/>
            <person name="Ahn J.H."/>
            <person name="Hong S.B."/>
            <person name="Seok S.J."/>
            <person name="Whang K.S."/>
            <person name="Kwon S.W."/>
        </authorList>
    </citation>
    <scope>NUCLEOTIDE SEQUENCE [LARGE SCALE GENOMIC DNA]</scope>
    <source>
        <strain evidence="2 3">NBRC 108923</strain>
    </source>
</reference>
<dbReference type="RefSeq" id="WP_187785292.1">
    <property type="nucleotide sequence ID" value="NZ_JACTVA010000027.1"/>
</dbReference>
<name>A0ABR7RNE6_9PROT</name>
<dbReference type="InterPro" id="IPR014729">
    <property type="entry name" value="Rossmann-like_a/b/a_fold"/>
</dbReference>
<proteinExistence type="predicted"/>
<dbReference type="Proteomes" id="UP000626026">
    <property type="component" value="Unassembled WGS sequence"/>
</dbReference>
<dbReference type="InterPro" id="IPR051599">
    <property type="entry name" value="Cell_Envelope_Assoc"/>
</dbReference>
<sequence>MSGRAAIIIFGAAIRPDGGPSLTLRRRVQAAARFGATLDNPLYIPTGGQGKHGEPEAVVMARLLQDLGIPASSIRQEATATDTLESAVACAAMLAGHEGPVWAASSGYHLPRCVMLLRLMGLPARAAPPPEAAMEWRDRWWWRAREGAALPVDAALGLAARWRLRGRLALGEGR</sequence>
<accession>A0ABR7RNE6</accession>
<dbReference type="PANTHER" id="PTHR30336:SF4">
    <property type="entry name" value="ENVELOPE BIOGENESIS FACTOR ELYC"/>
    <property type="match status" value="1"/>
</dbReference>
<dbReference type="EMBL" id="JACTVA010000027">
    <property type="protein sequence ID" value="MBC9208130.1"/>
    <property type="molecule type" value="Genomic_DNA"/>
</dbReference>
<dbReference type="InterPro" id="IPR003848">
    <property type="entry name" value="DUF218"/>
</dbReference>
<keyword evidence="3" id="KW-1185">Reference proteome</keyword>
<organism evidence="2 3">
    <name type="scientific">Teichococcus aerophilus</name>
    <dbReference type="NCBI Taxonomy" id="1224513"/>
    <lineage>
        <taxon>Bacteria</taxon>
        <taxon>Pseudomonadati</taxon>
        <taxon>Pseudomonadota</taxon>
        <taxon>Alphaproteobacteria</taxon>
        <taxon>Acetobacterales</taxon>
        <taxon>Roseomonadaceae</taxon>
        <taxon>Roseomonas</taxon>
    </lineage>
</organism>
<dbReference type="PANTHER" id="PTHR30336">
    <property type="entry name" value="INNER MEMBRANE PROTEIN, PROBABLE PERMEASE"/>
    <property type="match status" value="1"/>
</dbReference>
<dbReference type="Gene3D" id="3.40.50.620">
    <property type="entry name" value="HUPs"/>
    <property type="match status" value="1"/>
</dbReference>
<comment type="caution">
    <text evidence="2">The sequence shown here is derived from an EMBL/GenBank/DDBJ whole genome shotgun (WGS) entry which is preliminary data.</text>
</comment>
<evidence type="ECO:0000313" key="3">
    <source>
        <dbReference type="Proteomes" id="UP000626026"/>
    </source>
</evidence>
<protein>
    <submittedName>
        <fullName evidence="2">YdcF family protein</fullName>
    </submittedName>
</protein>
<feature type="domain" description="DUF218" evidence="1">
    <location>
        <begin position="6"/>
        <end position="139"/>
    </location>
</feature>